<sequence>MKVRKSLSKILKSDEIAAVLKQNETNLQSEAKNLKDVTAHSPEYNMQTYSIIRDNCSFVHKLFVDVHKSIALFADAIRANKYHTVDRLLDIRSHEMSEA</sequence>
<accession>A0A955L4B4</accession>
<evidence type="ECO:0000313" key="1">
    <source>
        <dbReference type="EMBL" id="MCA9382716.1"/>
    </source>
</evidence>
<reference evidence="1" key="2">
    <citation type="journal article" date="2021" name="Microbiome">
        <title>Successional dynamics and alternative stable states in a saline activated sludge microbial community over 9 years.</title>
        <authorList>
            <person name="Wang Y."/>
            <person name="Ye J."/>
            <person name="Ju F."/>
            <person name="Liu L."/>
            <person name="Boyd J.A."/>
            <person name="Deng Y."/>
            <person name="Parks D.H."/>
            <person name="Jiang X."/>
            <person name="Yin X."/>
            <person name="Woodcroft B.J."/>
            <person name="Tyson G.W."/>
            <person name="Hugenholtz P."/>
            <person name="Polz M.F."/>
            <person name="Zhang T."/>
        </authorList>
    </citation>
    <scope>NUCLEOTIDE SEQUENCE</scope>
    <source>
        <strain evidence="1">HKST-UBA10</strain>
    </source>
</reference>
<proteinExistence type="predicted"/>
<reference evidence="1" key="1">
    <citation type="submission" date="2020-04" db="EMBL/GenBank/DDBJ databases">
        <authorList>
            <person name="Zhang T."/>
        </authorList>
    </citation>
    <scope>NUCLEOTIDE SEQUENCE</scope>
    <source>
        <strain evidence="1">HKST-UBA10</strain>
    </source>
</reference>
<name>A0A955L4B4_9BACT</name>
<gene>
    <name evidence="1" type="ORF">KC660_04920</name>
</gene>
<organism evidence="1 2">
    <name type="scientific">Candidatus Dojkabacteria bacterium</name>
    <dbReference type="NCBI Taxonomy" id="2099670"/>
    <lineage>
        <taxon>Bacteria</taxon>
        <taxon>Candidatus Dojkabacteria</taxon>
    </lineage>
</organism>
<dbReference type="AlphaFoldDB" id="A0A955L4B4"/>
<dbReference type="EMBL" id="JAGQLG010000223">
    <property type="protein sequence ID" value="MCA9382716.1"/>
    <property type="molecule type" value="Genomic_DNA"/>
</dbReference>
<evidence type="ECO:0000313" key="2">
    <source>
        <dbReference type="Proteomes" id="UP000782843"/>
    </source>
</evidence>
<protein>
    <submittedName>
        <fullName evidence="1">Uncharacterized protein</fullName>
    </submittedName>
</protein>
<dbReference type="Proteomes" id="UP000782843">
    <property type="component" value="Unassembled WGS sequence"/>
</dbReference>
<comment type="caution">
    <text evidence="1">The sequence shown here is derived from an EMBL/GenBank/DDBJ whole genome shotgun (WGS) entry which is preliminary data.</text>
</comment>